<dbReference type="Pfam" id="PF03460">
    <property type="entry name" value="NIR_SIR_ferr"/>
    <property type="match status" value="2"/>
</dbReference>
<dbReference type="GO" id="GO:0051539">
    <property type="term" value="F:4 iron, 4 sulfur cluster binding"/>
    <property type="evidence" value="ECO:0007669"/>
    <property type="project" value="UniProtKB-KW"/>
</dbReference>
<keyword evidence="10" id="KW-1185">Reference proteome</keyword>
<dbReference type="OrthoDB" id="9803707at2"/>
<dbReference type="PATRIC" id="fig|1280948.3.peg.2950"/>
<feature type="domain" description="Nitrite/Sulfite reductase ferredoxin-like" evidence="8">
    <location>
        <begin position="327"/>
        <end position="399"/>
    </location>
</feature>
<dbReference type="PANTHER" id="PTHR32439:SF9">
    <property type="entry name" value="BLR3264 PROTEIN"/>
    <property type="match status" value="1"/>
</dbReference>
<dbReference type="RefSeq" id="WP_035554333.1">
    <property type="nucleotide sequence ID" value="NZ_AWFH01000056.1"/>
</dbReference>
<evidence type="ECO:0000256" key="5">
    <source>
        <dbReference type="ARBA" id="ARBA00023004"/>
    </source>
</evidence>
<reference evidence="9 10" key="1">
    <citation type="journal article" date="2014" name="Antonie Van Leeuwenhoek">
        <title>Hyphomonas beringensis sp. nov. and Hyphomonas chukchiensis sp. nov., isolated from surface seawater of the Bering Sea and Chukchi Sea.</title>
        <authorList>
            <person name="Li C."/>
            <person name="Lai Q."/>
            <person name="Li G."/>
            <person name="Dong C."/>
            <person name="Wang J."/>
            <person name="Liao Y."/>
            <person name="Shao Z."/>
        </authorList>
    </citation>
    <scope>NUCLEOTIDE SEQUENCE [LARGE SCALE GENOMIC DNA]</scope>
    <source>
        <strain evidence="9 10">22II1-22F38</strain>
    </source>
</reference>
<feature type="domain" description="Nitrite/sulphite reductase 4Fe-4S" evidence="7">
    <location>
        <begin position="119"/>
        <end position="271"/>
    </location>
</feature>
<sequence length="552" mass="61906">MYRYDEFDARIVSERVAQFRGQVERRLAGTLLEDEFKPLRLQNGVYLQLHAYMLRVAIPYGQLSGRQLRQLAVVARDYDRGYGHFTTRQNIQFNWVALKDIPDVLAKLAEVEMHAIQTSGNCIRNVTSDHFAGATKDELMDPRPWCEIIRQWSTFHPEFAFLPRKFKIAVTAAEHDRAAIRVHDIGLHIRKRGDVVGFEVHVGGGQGRTPHLATLVNEFVPEAELLDYLEAIMRVYNRFGRRDNKYKARIKILVSELGEGEFRRLVEEEYAAQRPQEKIDLPQAEIDRIHAYFAPPALAEKPATSDAFEALKAEDPEFARWARVNLHPHKTDGYASVTVSLKPVGGLAGDATDAQMMTVAHLAETYAYDDIRVSHAQNLVLPHVALDDLPDVYRELKAAGLHTANESLITDMIVCPGLDYCNLANARSIPVGQAVQQVFADPDYQEDIGRLHINISGCINACGHHHIGHIGILGVDKKGEEFYQITFGGRADEKAAIGSIAGPGLKADDVPSALKRVVDTYRDLRSDKSELFIETLARLGHDPFKEALYAAD</sequence>
<dbReference type="InterPro" id="IPR045854">
    <property type="entry name" value="NO2/SO3_Rdtase_4Fe4S_sf"/>
</dbReference>
<dbReference type="InterPro" id="IPR006067">
    <property type="entry name" value="NO2/SO3_Rdtase_4Fe4S_dom"/>
</dbReference>
<keyword evidence="3" id="KW-0479">Metal-binding</keyword>
<feature type="domain" description="Nitrite/Sulfite reductase ferredoxin-like" evidence="8">
    <location>
        <begin position="52"/>
        <end position="111"/>
    </location>
</feature>
<dbReference type="eggNOG" id="COG0155">
    <property type="taxonomic scope" value="Bacteria"/>
</dbReference>
<keyword evidence="6" id="KW-0411">Iron-sulfur</keyword>
<dbReference type="PANTHER" id="PTHR32439">
    <property type="entry name" value="FERREDOXIN--NITRITE REDUCTASE, CHLOROPLASTIC"/>
    <property type="match status" value="1"/>
</dbReference>
<dbReference type="GO" id="GO:0046872">
    <property type="term" value="F:metal ion binding"/>
    <property type="evidence" value="ECO:0007669"/>
    <property type="project" value="UniProtKB-KW"/>
</dbReference>
<organism evidence="9 10">
    <name type="scientific">Hyphomonas atlantica</name>
    <dbReference type="NCBI Taxonomy" id="1280948"/>
    <lineage>
        <taxon>Bacteria</taxon>
        <taxon>Pseudomonadati</taxon>
        <taxon>Pseudomonadota</taxon>
        <taxon>Alphaproteobacteria</taxon>
        <taxon>Hyphomonadales</taxon>
        <taxon>Hyphomonadaceae</taxon>
        <taxon>Hyphomonas</taxon>
    </lineage>
</organism>
<dbReference type="SUPFAM" id="SSF56014">
    <property type="entry name" value="Nitrite and sulphite reductase 4Fe-4S domain-like"/>
    <property type="match status" value="2"/>
</dbReference>
<dbReference type="Proteomes" id="UP000024547">
    <property type="component" value="Unassembled WGS sequence"/>
</dbReference>
<keyword evidence="1" id="KW-0004">4Fe-4S</keyword>
<evidence type="ECO:0000256" key="3">
    <source>
        <dbReference type="ARBA" id="ARBA00022723"/>
    </source>
</evidence>
<feature type="domain" description="Nitrite/sulphite reductase 4Fe-4S" evidence="7">
    <location>
        <begin position="450"/>
        <end position="548"/>
    </location>
</feature>
<evidence type="ECO:0000313" key="9">
    <source>
        <dbReference type="EMBL" id="KCZ58536.1"/>
    </source>
</evidence>
<dbReference type="Gene3D" id="3.30.413.10">
    <property type="entry name" value="Sulfite Reductase Hemoprotein, domain 1"/>
    <property type="match status" value="2"/>
</dbReference>
<dbReference type="Pfam" id="PF01077">
    <property type="entry name" value="NIR_SIR"/>
    <property type="match status" value="2"/>
</dbReference>
<evidence type="ECO:0000256" key="6">
    <source>
        <dbReference type="ARBA" id="ARBA00023014"/>
    </source>
</evidence>
<dbReference type="STRING" id="1280948.HY36_09160"/>
<proteinExistence type="predicted"/>
<evidence type="ECO:0000256" key="2">
    <source>
        <dbReference type="ARBA" id="ARBA00022617"/>
    </source>
</evidence>
<keyword evidence="2" id="KW-0349">Heme</keyword>
<dbReference type="InterPro" id="IPR036136">
    <property type="entry name" value="Nit/Sulf_reduc_fer-like_dom_sf"/>
</dbReference>
<keyword evidence="5" id="KW-0408">Iron</keyword>
<keyword evidence="4" id="KW-0560">Oxidoreductase</keyword>
<dbReference type="GO" id="GO:0016491">
    <property type="term" value="F:oxidoreductase activity"/>
    <property type="evidence" value="ECO:0007669"/>
    <property type="project" value="UniProtKB-KW"/>
</dbReference>
<name>A0A059DXA2_9PROT</name>
<dbReference type="EMBL" id="AWFH01000056">
    <property type="protein sequence ID" value="KCZ58536.1"/>
    <property type="molecule type" value="Genomic_DNA"/>
</dbReference>
<evidence type="ECO:0000256" key="1">
    <source>
        <dbReference type="ARBA" id="ARBA00022485"/>
    </source>
</evidence>
<dbReference type="Gene3D" id="3.90.480.10">
    <property type="entry name" value="Sulfite Reductase Hemoprotein,Domain 2"/>
    <property type="match status" value="1"/>
</dbReference>
<dbReference type="GO" id="GO:0020037">
    <property type="term" value="F:heme binding"/>
    <property type="evidence" value="ECO:0007669"/>
    <property type="project" value="InterPro"/>
</dbReference>
<accession>A0A059DXA2</accession>
<protein>
    <submittedName>
        <fullName evidence="9">Sulfite reductase</fullName>
    </submittedName>
</protein>
<comment type="caution">
    <text evidence="9">The sequence shown here is derived from an EMBL/GenBank/DDBJ whole genome shotgun (WGS) entry which is preliminary data.</text>
</comment>
<evidence type="ECO:0000259" key="7">
    <source>
        <dbReference type="Pfam" id="PF01077"/>
    </source>
</evidence>
<dbReference type="SUPFAM" id="SSF55124">
    <property type="entry name" value="Nitrite/Sulfite reductase N-terminal domain-like"/>
    <property type="match status" value="2"/>
</dbReference>
<evidence type="ECO:0000259" key="8">
    <source>
        <dbReference type="Pfam" id="PF03460"/>
    </source>
</evidence>
<dbReference type="InterPro" id="IPR005117">
    <property type="entry name" value="NiRdtase/SiRdtase_haem-b_fer"/>
</dbReference>
<dbReference type="AlphaFoldDB" id="A0A059DXA2"/>
<evidence type="ECO:0000256" key="4">
    <source>
        <dbReference type="ARBA" id="ARBA00023002"/>
    </source>
</evidence>
<evidence type="ECO:0000313" key="10">
    <source>
        <dbReference type="Proteomes" id="UP000024547"/>
    </source>
</evidence>
<gene>
    <name evidence="9" type="ORF">HY36_09160</name>
</gene>
<dbReference type="InterPro" id="IPR051329">
    <property type="entry name" value="NIR_SIR_4Fe-4S"/>
</dbReference>